<dbReference type="GeneID" id="71926829"/>
<dbReference type="InterPro" id="IPR024173">
    <property type="entry name" value="Pesterase_MJ0037-like"/>
</dbReference>
<dbReference type="Gene3D" id="3.60.21.10">
    <property type="match status" value="1"/>
</dbReference>
<evidence type="ECO:0000313" key="2">
    <source>
        <dbReference type="EMBL" id="UPM43277.1"/>
    </source>
</evidence>
<evidence type="ECO:0000259" key="1">
    <source>
        <dbReference type="Pfam" id="PF00149"/>
    </source>
</evidence>
<evidence type="ECO:0000313" key="3">
    <source>
        <dbReference type="Proteomes" id="UP000831768"/>
    </source>
</evidence>
<dbReference type="AlphaFoldDB" id="A0A8U0A5T7"/>
<organism evidence="2 3">
    <name type="scientific">Halocatena salina</name>
    <dbReference type="NCBI Taxonomy" id="2934340"/>
    <lineage>
        <taxon>Archaea</taxon>
        <taxon>Methanobacteriati</taxon>
        <taxon>Methanobacteriota</taxon>
        <taxon>Stenosarchaea group</taxon>
        <taxon>Halobacteria</taxon>
        <taxon>Halobacteriales</taxon>
        <taxon>Natronomonadaceae</taxon>
        <taxon>Halocatena</taxon>
    </lineage>
</organism>
<dbReference type="PANTHER" id="PTHR39323:SF1">
    <property type="entry name" value="BLR1149 PROTEIN"/>
    <property type="match status" value="1"/>
</dbReference>
<keyword evidence="3" id="KW-1185">Reference proteome</keyword>
<dbReference type="RefSeq" id="WP_247993944.1">
    <property type="nucleotide sequence ID" value="NZ_CP096019.1"/>
</dbReference>
<dbReference type="InterPro" id="IPR029052">
    <property type="entry name" value="Metallo-depent_PP-like"/>
</dbReference>
<dbReference type="InterPro" id="IPR004843">
    <property type="entry name" value="Calcineurin-like_PHP"/>
</dbReference>
<dbReference type="PIRSF" id="PIRSF000887">
    <property type="entry name" value="Pesterase_MJ0037"/>
    <property type="match status" value="1"/>
</dbReference>
<gene>
    <name evidence="2" type="ORF">MW046_02240</name>
</gene>
<dbReference type="Pfam" id="PF00149">
    <property type="entry name" value="Metallophos"/>
    <property type="match status" value="1"/>
</dbReference>
<dbReference type="GO" id="GO:0016787">
    <property type="term" value="F:hydrolase activity"/>
    <property type="evidence" value="ECO:0007669"/>
    <property type="project" value="InterPro"/>
</dbReference>
<dbReference type="CDD" id="cd07391">
    <property type="entry name" value="MPP_PF1019"/>
    <property type="match status" value="1"/>
</dbReference>
<reference evidence="2" key="1">
    <citation type="submission" date="2022-04" db="EMBL/GenBank/DDBJ databases">
        <title>Halocatena sp. nov., isolated from a salt lake.</title>
        <authorList>
            <person name="Cui H.-L."/>
        </authorList>
    </citation>
    <scope>NUCLEOTIDE SEQUENCE</scope>
    <source>
        <strain evidence="2">AD-1</strain>
    </source>
</reference>
<proteinExistence type="predicted"/>
<dbReference type="SUPFAM" id="SSF56300">
    <property type="entry name" value="Metallo-dependent phosphatases"/>
    <property type="match status" value="1"/>
</dbReference>
<sequence>MVSLEPVPDEPAAVASIGSERALVVADYHAGIEIELRQEGVELSSRATDRREAILSLLDETNANRLIVVGDLTTEIGEPSPPERNELRTLLEQVTERVPMTIVKGNHDGSIETIVETVVSEHDPPHEIHVTPTDGYRIGAIGFVHGHTWPTPDVLNADVIGMGHEHPMVRLTDAVGGSRTERVWLRGSLCPEPFETHHGTSIDIDGDLVVFPAFNDLTGGTWTNTGQGFLAPYLPAGVRTTQAYLLNGTRLGRYDRI</sequence>
<dbReference type="KEGG" id="haad:MW046_02240"/>
<dbReference type="EMBL" id="CP096019">
    <property type="protein sequence ID" value="UPM43277.1"/>
    <property type="molecule type" value="Genomic_DNA"/>
</dbReference>
<accession>A0A8U0A5T7</accession>
<name>A0A8U0A5T7_9EURY</name>
<feature type="domain" description="Calcineurin-like phosphoesterase" evidence="1">
    <location>
        <begin position="21"/>
        <end position="148"/>
    </location>
</feature>
<dbReference type="Proteomes" id="UP000831768">
    <property type="component" value="Chromosome"/>
</dbReference>
<dbReference type="PANTHER" id="PTHR39323">
    <property type="entry name" value="BLR1149 PROTEIN"/>
    <property type="match status" value="1"/>
</dbReference>
<protein>
    <submittedName>
        <fullName evidence="2">Metallophosphoesterase</fullName>
    </submittedName>
</protein>